<dbReference type="SUPFAM" id="SSF46785">
    <property type="entry name" value="Winged helix' DNA-binding domain"/>
    <property type="match status" value="1"/>
</dbReference>
<organism evidence="1">
    <name type="scientific">uncultured Solirubrobacteraceae bacterium</name>
    <dbReference type="NCBI Taxonomy" id="1162706"/>
    <lineage>
        <taxon>Bacteria</taxon>
        <taxon>Bacillati</taxon>
        <taxon>Actinomycetota</taxon>
        <taxon>Thermoleophilia</taxon>
        <taxon>Solirubrobacterales</taxon>
        <taxon>Solirubrobacteraceae</taxon>
        <taxon>environmental samples</taxon>
    </lineage>
</organism>
<dbReference type="InterPro" id="IPR036390">
    <property type="entry name" value="WH_DNA-bd_sf"/>
</dbReference>
<name>A0A6J4RUT7_9ACTN</name>
<evidence type="ECO:0000313" key="1">
    <source>
        <dbReference type="EMBL" id="CAA9479618.1"/>
    </source>
</evidence>
<protein>
    <submittedName>
        <fullName evidence="1">Uncharacterized protein</fullName>
    </submittedName>
</protein>
<dbReference type="AlphaFoldDB" id="A0A6J4RUT7"/>
<gene>
    <name evidence="1" type="ORF">AVDCRST_MAG30-715</name>
</gene>
<dbReference type="InterPro" id="IPR036388">
    <property type="entry name" value="WH-like_DNA-bd_sf"/>
</dbReference>
<proteinExistence type="predicted"/>
<dbReference type="EMBL" id="CADCVS010000118">
    <property type="protein sequence ID" value="CAA9479618.1"/>
    <property type="molecule type" value="Genomic_DNA"/>
</dbReference>
<sequence length="144" mass="15230">MPLDESPKLVSMMVAIEHAVIAELYRRLAARGFDGLTPASTAIFQFVRPGGSPVAELARLAHQTPAAIEEQVDALARAGYVRVEGSERRVALSDRGLAAAAVGLEAIDEIEAGWRKRLGGDGFSSLASGIAQLNLDPVARPGQR</sequence>
<accession>A0A6J4RUT7</accession>
<reference evidence="1" key="1">
    <citation type="submission" date="2020-02" db="EMBL/GenBank/DDBJ databases">
        <authorList>
            <person name="Meier V. D."/>
        </authorList>
    </citation>
    <scope>NUCLEOTIDE SEQUENCE</scope>
    <source>
        <strain evidence="1">AVDCRST_MAG30</strain>
    </source>
</reference>
<dbReference type="Gene3D" id="1.10.10.10">
    <property type="entry name" value="Winged helix-like DNA-binding domain superfamily/Winged helix DNA-binding domain"/>
    <property type="match status" value="1"/>
</dbReference>